<protein>
    <submittedName>
        <fullName evidence="2">Uncharacterized protein</fullName>
    </submittedName>
</protein>
<feature type="transmembrane region" description="Helical" evidence="1">
    <location>
        <begin position="6"/>
        <end position="26"/>
    </location>
</feature>
<organism evidence="2 3">
    <name type="scientific">Streptomyces roseus</name>
    <dbReference type="NCBI Taxonomy" id="66430"/>
    <lineage>
        <taxon>Bacteria</taxon>
        <taxon>Bacillati</taxon>
        <taxon>Actinomycetota</taxon>
        <taxon>Actinomycetes</taxon>
        <taxon>Kitasatosporales</taxon>
        <taxon>Streptomycetaceae</taxon>
        <taxon>Streptomyces</taxon>
    </lineage>
</organism>
<keyword evidence="1" id="KW-0472">Membrane</keyword>
<dbReference type="OrthoDB" id="4319237at2"/>
<evidence type="ECO:0000313" key="2">
    <source>
        <dbReference type="EMBL" id="KMO93781.1"/>
    </source>
</evidence>
<sequence length="94" mass="10007">MDIPSAARWLLLAAAAAQFVYAVRALRPALRSRPGKRLDGWLAFADPAVGVPVTLALAWGNLPAFLAGLAALGPLMTCRLLRSFLARRTKPTPA</sequence>
<reference evidence="2 3" key="1">
    <citation type="submission" date="2015-06" db="EMBL/GenBank/DDBJ databases">
        <title>Recapitulation of the evolution of biosynthetic gene clusters reveals hidden chemical diversity on bacterial genomes.</title>
        <authorList>
            <person name="Cruz-Morales P."/>
            <person name="Martinez-Guerrero C."/>
            <person name="Morales-Escalante M.A."/>
            <person name="Yanez-Guerra L.A."/>
            <person name="Kopp J.F."/>
            <person name="Feldmann J."/>
            <person name="Ramos-Aboites H.E."/>
            <person name="Barona-Gomez F."/>
        </authorList>
    </citation>
    <scope>NUCLEOTIDE SEQUENCE [LARGE SCALE GENOMIC DNA]</scope>
    <source>
        <strain evidence="2 3">ATCC 31245</strain>
    </source>
</reference>
<evidence type="ECO:0000313" key="3">
    <source>
        <dbReference type="Proteomes" id="UP000035932"/>
    </source>
</evidence>
<feature type="transmembrane region" description="Helical" evidence="1">
    <location>
        <begin position="38"/>
        <end position="58"/>
    </location>
</feature>
<dbReference type="AlphaFoldDB" id="A0A0J7A8Z9"/>
<feature type="transmembrane region" description="Helical" evidence="1">
    <location>
        <begin position="64"/>
        <end position="81"/>
    </location>
</feature>
<comment type="caution">
    <text evidence="2">The sequence shown here is derived from an EMBL/GenBank/DDBJ whole genome shotgun (WGS) entry which is preliminary data.</text>
</comment>
<keyword evidence="3" id="KW-1185">Reference proteome</keyword>
<proteinExistence type="predicted"/>
<accession>A0A0J7A8Z9</accession>
<name>A0A0J7A8Z9_9ACTN</name>
<dbReference type="RefSeq" id="WP_048480516.1">
    <property type="nucleotide sequence ID" value="NZ_JBIRUD010000032.1"/>
</dbReference>
<gene>
    <name evidence="2" type="ORF">ACS04_32890</name>
</gene>
<keyword evidence="1" id="KW-0812">Transmembrane</keyword>
<evidence type="ECO:0000256" key="1">
    <source>
        <dbReference type="SAM" id="Phobius"/>
    </source>
</evidence>
<keyword evidence="1" id="KW-1133">Transmembrane helix</keyword>
<dbReference type="PATRIC" id="fig|66430.4.peg.3234"/>
<dbReference type="EMBL" id="LFML01000159">
    <property type="protein sequence ID" value="KMO93781.1"/>
    <property type="molecule type" value="Genomic_DNA"/>
</dbReference>
<dbReference type="Proteomes" id="UP000035932">
    <property type="component" value="Unassembled WGS sequence"/>
</dbReference>